<gene>
    <name evidence="5" type="ORF">TICRE_21440</name>
</gene>
<dbReference type="InterPro" id="IPR009288">
    <property type="entry name" value="AIG2-like_dom"/>
</dbReference>
<feature type="domain" description="Gamma-glutamylcyclotransferase AIG2-like" evidence="4">
    <location>
        <begin position="16"/>
        <end position="116"/>
    </location>
</feature>
<keyword evidence="6" id="KW-1185">Reference proteome</keyword>
<proteinExistence type="predicted"/>
<dbReference type="AlphaFoldDB" id="A0A1U7M3W2"/>
<organism evidence="5 6">
    <name type="scientific">Tissierella creatinophila DSM 6911</name>
    <dbReference type="NCBI Taxonomy" id="1123403"/>
    <lineage>
        <taxon>Bacteria</taxon>
        <taxon>Bacillati</taxon>
        <taxon>Bacillota</taxon>
        <taxon>Tissierellia</taxon>
        <taxon>Tissierellales</taxon>
        <taxon>Tissierellaceae</taxon>
        <taxon>Tissierella</taxon>
    </lineage>
</organism>
<dbReference type="CDD" id="cd06661">
    <property type="entry name" value="GGCT_like"/>
    <property type="match status" value="1"/>
</dbReference>
<dbReference type="GO" id="GO:0003839">
    <property type="term" value="F:gamma-glutamylcyclotransferase activity"/>
    <property type="evidence" value="ECO:0007669"/>
    <property type="project" value="InterPro"/>
</dbReference>
<sequence>MEGINREIDPINKLYIAYGSNLNLSQMKKRCPTARVIGRTEIEDYELVFKGSKSSAVATIEPCEGSIVPVLIWDIKDEDEKALDRYEGYPNFYGKKEMKITLDDNPILAMVYIMTPGYQYGNPSEFYLETIERGYTDSGFNTDILYNAVEKSIEKMKVCEKVIEEVKEDKAQEKNDQVDIYGMKWW</sequence>
<dbReference type="RefSeq" id="WP_075727877.1">
    <property type="nucleotide sequence ID" value="NZ_LTDM01000053.1"/>
</dbReference>
<dbReference type="InterPro" id="IPR013024">
    <property type="entry name" value="GGCT-like"/>
</dbReference>
<feature type="binding site" evidence="2">
    <location>
        <begin position="15"/>
        <end position="20"/>
    </location>
    <ligand>
        <name>substrate</name>
    </ligand>
</feature>
<dbReference type="EMBL" id="LTDM01000053">
    <property type="protein sequence ID" value="OLS02002.1"/>
    <property type="molecule type" value="Genomic_DNA"/>
</dbReference>
<evidence type="ECO:0000259" key="4">
    <source>
        <dbReference type="Pfam" id="PF06094"/>
    </source>
</evidence>
<dbReference type="InterPro" id="IPR017939">
    <property type="entry name" value="G-Glutamylcylcotransferase"/>
</dbReference>
<evidence type="ECO:0000256" key="2">
    <source>
        <dbReference type="PIRSR" id="PIRSR617939-2"/>
    </source>
</evidence>
<reference evidence="5 6" key="1">
    <citation type="submission" date="2016-02" db="EMBL/GenBank/DDBJ databases">
        <title>Genome sequence of Tissierella creatinophila DSM 6911.</title>
        <authorList>
            <person name="Poehlein A."/>
            <person name="Daniel R."/>
        </authorList>
    </citation>
    <scope>NUCLEOTIDE SEQUENCE [LARGE SCALE GENOMIC DNA]</scope>
    <source>
        <strain evidence="5 6">DSM 6911</strain>
    </source>
</reference>
<feature type="coiled-coil region" evidence="3">
    <location>
        <begin position="149"/>
        <end position="176"/>
    </location>
</feature>
<comment type="caution">
    <text evidence="5">The sequence shown here is derived from an EMBL/GenBank/DDBJ whole genome shotgun (WGS) entry which is preliminary data.</text>
</comment>
<dbReference type="OrthoDB" id="158990at2"/>
<evidence type="ECO:0000256" key="1">
    <source>
        <dbReference type="ARBA" id="ARBA00023239"/>
    </source>
</evidence>
<dbReference type="InterPro" id="IPR036568">
    <property type="entry name" value="GGCT-like_sf"/>
</dbReference>
<evidence type="ECO:0000313" key="6">
    <source>
        <dbReference type="Proteomes" id="UP000186112"/>
    </source>
</evidence>
<name>A0A1U7M3W2_TISCR</name>
<protein>
    <recommendedName>
        <fullName evidence="4">Gamma-glutamylcyclotransferase AIG2-like domain-containing protein</fullName>
    </recommendedName>
</protein>
<keyword evidence="1" id="KW-0456">Lyase</keyword>
<dbReference type="PANTHER" id="PTHR12935">
    <property type="entry name" value="GAMMA-GLUTAMYLCYCLOTRANSFERASE"/>
    <property type="match status" value="1"/>
</dbReference>
<evidence type="ECO:0000256" key="3">
    <source>
        <dbReference type="SAM" id="Coils"/>
    </source>
</evidence>
<keyword evidence="3" id="KW-0175">Coiled coil</keyword>
<dbReference type="SUPFAM" id="SSF110857">
    <property type="entry name" value="Gamma-glutamyl cyclotransferase-like"/>
    <property type="match status" value="1"/>
</dbReference>
<dbReference type="PANTHER" id="PTHR12935:SF0">
    <property type="entry name" value="GAMMA-GLUTAMYLCYCLOTRANSFERASE"/>
    <property type="match status" value="1"/>
</dbReference>
<dbReference type="Proteomes" id="UP000186112">
    <property type="component" value="Unassembled WGS sequence"/>
</dbReference>
<dbReference type="Pfam" id="PF06094">
    <property type="entry name" value="GGACT"/>
    <property type="match status" value="1"/>
</dbReference>
<evidence type="ECO:0000313" key="5">
    <source>
        <dbReference type="EMBL" id="OLS02002.1"/>
    </source>
</evidence>
<accession>A0A1U7M3W2</accession>
<dbReference type="Gene3D" id="3.10.490.10">
    <property type="entry name" value="Gamma-glutamyl cyclotransferase-like"/>
    <property type="match status" value="1"/>
</dbReference>